<evidence type="ECO:0000313" key="2">
    <source>
        <dbReference type="EMBL" id="KAG5615852.1"/>
    </source>
</evidence>
<name>A0A9J5ZV44_SOLCO</name>
<feature type="region of interest" description="Disordered" evidence="1">
    <location>
        <begin position="143"/>
        <end position="185"/>
    </location>
</feature>
<dbReference type="InterPro" id="IPR040256">
    <property type="entry name" value="At4g02000-like"/>
</dbReference>
<sequence length="289" mass="32874">MRPFIYDSKLKIDKETSKAMTWISFPNLLSTYYVKESLSSIASAVGRPLHLDLATINKTRPSCASVKVLVDLLADLPKSVRMDIEDESTGATTTVNVKIQYDYLLKYSKECKLQGHDEFDCRVINPKLALERVSKEGLRDTKQNRKNGIETVEQIEEDHTKDKEVNKGKQKQTLSKEEEKIKNTGNQQKFTPRMLSGKVVGNPGSWNLIKDNRIYNKDDNSGQNKKTCNKEKLGVGALNEIQTKNQYEALTKKDQIKRIDLSMKEQQQKTCKGITQKQVESTEATTHTE</sequence>
<protein>
    <recommendedName>
        <fullName evidence="4">DUF4283 domain-containing protein</fullName>
    </recommendedName>
</protein>
<dbReference type="OrthoDB" id="10305469at2759"/>
<organism evidence="2 3">
    <name type="scientific">Solanum commersonii</name>
    <name type="common">Commerson's wild potato</name>
    <name type="synonym">Commerson's nightshade</name>
    <dbReference type="NCBI Taxonomy" id="4109"/>
    <lineage>
        <taxon>Eukaryota</taxon>
        <taxon>Viridiplantae</taxon>
        <taxon>Streptophyta</taxon>
        <taxon>Embryophyta</taxon>
        <taxon>Tracheophyta</taxon>
        <taxon>Spermatophyta</taxon>
        <taxon>Magnoliopsida</taxon>
        <taxon>eudicotyledons</taxon>
        <taxon>Gunneridae</taxon>
        <taxon>Pentapetalae</taxon>
        <taxon>asterids</taxon>
        <taxon>lamiids</taxon>
        <taxon>Solanales</taxon>
        <taxon>Solanaceae</taxon>
        <taxon>Solanoideae</taxon>
        <taxon>Solaneae</taxon>
        <taxon>Solanum</taxon>
    </lineage>
</organism>
<proteinExistence type="predicted"/>
<dbReference type="Proteomes" id="UP000824120">
    <property type="component" value="Chromosome 3"/>
</dbReference>
<reference evidence="2 3" key="1">
    <citation type="submission" date="2020-09" db="EMBL/GenBank/DDBJ databases">
        <title>De no assembly of potato wild relative species, Solanum commersonii.</title>
        <authorList>
            <person name="Cho K."/>
        </authorList>
    </citation>
    <scope>NUCLEOTIDE SEQUENCE [LARGE SCALE GENOMIC DNA]</scope>
    <source>
        <strain evidence="2">LZ3.2</strain>
        <tissue evidence="2">Leaf</tissue>
    </source>
</reference>
<dbReference type="AlphaFoldDB" id="A0A9J5ZV44"/>
<evidence type="ECO:0000313" key="3">
    <source>
        <dbReference type="Proteomes" id="UP000824120"/>
    </source>
</evidence>
<dbReference type="EMBL" id="JACXVP010000003">
    <property type="protein sequence ID" value="KAG5615852.1"/>
    <property type="molecule type" value="Genomic_DNA"/>
</dbReference>
<gene>
    <name evidence="2" type="ORF">H5410_015676</name>
</gene>
<feature type="compositionally biased region" description="Basic and acidic residues" evidence="1">
    <location>
        <begin position="157"/>
        <end position="167"/>
    </location>
</feature>
<evidence type="ECO:0008006" key="4">
    <source>
        <dbReference type="Google" id="ProtNLM"/>
    </source>
</evidence>
<comment type="caution">
    <text evidence="2">The sequence shown here is derived from an EMBL/GenBank/DDBJ whole genome shotgun (WGS) entry which is preliminary data.</text>
</comment>
<accession>A0A9J5ZV44</accession>
<dbReference type="PANTHER" id="PTHR31286:SF79">
    <property type="entry name" value="N-6 ADENINE-SPECIFIC DNA METHYLASE"/>
    <property type="match status" value="1"/>
</dbReference>
<keyword evidence="3" id="KW-1185">Reference proteome</keyword>
<evidence type="ECO:0000256" key="1">
    <source>
        <dbReference type="SAM" id="MobiDB-lite"/>
    </source>
</evidence>
<dbReference type="PANTHER" id="PTHR31286">
    <property type="entry name" value="GLYCINE-RICH CELL WALL STRUCTURAL PROTEIN 1.8-LIKE"/>
    <property type="match status" value="1"/>
</dbReference>